<dbReference type="OrthoDB" id="7222937at2"/>
<dbReference type="STRING" id="571298.SAMN04488026_103439"/>
<dbReference type="InterPro" id="IPR046668">
    <property type="entry name" value="DUF6538"/>
</dbReference>
<dbReference type="Proteomes" id="UP000199382">
    <property type="component" value="Unassembled WGS sequence"/>
</dbReference>
<sequence>MAALEKMPGHPRLYRRKSTLYHRAAIPRDISETYPKSEETFSLRTNEHGEAVRRVRIAAVGVDQRFGKHRQWLATARSAPLDELPEDQINLMKKAYVHYLLDEDDEVRLEGFMEQEDRSTTFGGLSIFEAVDEALKDTRGMFEERSETVDAMREGTAAG</sequence>
<gene>
    <name evidence="2" type="ORF">SAMN04488026_103439</name>
</gene>
<evidence type="ECO:0000259" key="1">
    <source>
        <dbReference type="Pfam" id="PF20172"/>
    </source>
</evidence>
<reference evidence="2 3" key="1">
    <citation type="submission" date="2016-10" db="EMBL/GenBank/DDBJ databases">
        <authorList>
            <person name="de Groot N.N."/>
        </authorList>
    </citation>
    <scope>NUCLEOTIDE SEQUENCE [LARGE SCALE GENOMIC DNA]</scope>
    <source>
        <strain evidence="2 3">DSM 25294</strain>
    </source>
</reference>
<dbReference type="AlphaFoldDB" id="A0A1G9A7C8"/>
<keyword evidence="3" id="KW-1185">Reference proteome</keyword>
<name>A0A1G9A7C8_9RHOB</name>
<dbReference type="EMBL" id="FNEK01000034">
    <property type="protein sequence ID" value="SDK22525.1"/>
    <property type="molecule type" value="Genomic_DNA"/>
</dbReference>
<evidence type="ECO:0000313" key="3">
    <source>
        <dbReference type="Proteomes" id="UP000199382"/>
    </source>
</evidence>
<dbReference type="Pfam" id="PF20172">
    <property type="entry name" value="DUF6538"/>
    <property type="match status" value="1"/>
</dbReference>
<evidence type="ECO:0000313" key="2">
    <source>
        <dbReference type="EMBL" id="SDK22525.1"/>
    </source>
</evidence>
<dbReference type="RefSeq" id="WP_139188424.1">
    <property type="nucleotide sequence ID" value="NZ_FNEK01000034.1"/>
</dbReference>
<organism evidence="2 3">
    <name type="scientific">Aliiruegeria lutimaris</name>
    <dbReference type="NCBI Taxonomy" id="571298"/>
    <lineage>
        <taxon>Bacteria</taxon>
        <taxon>Pseudomonadati</taxon>
        <taxon>Pseudomonadota</taxon>
        <taxon>Alphaproteobacteria</taxon>
        <taxon>Rhodobacterales</taxon>
        <taxon>Roseobacteraceae</taxon>
        <taxon>Aliiruegeria</taxon>
    </lineage>
</organism>
<feature type="domain" description="DUF6538" evidence="1">
    <location>
        <begin position="13"/>
        <end position="71"/>
    </location>
</feature>
<proteinExistence type="predicted"/>
<protein>
    <recommendedName>
        <fullName evidence="1">DUF6538 domain-containing protein</fullName>
    </recommendedName>
</protein>
<accession>A0A1G9A7C8</accession>